<protein>
    <submittedName>
        <fullName evidence="8">MFS transporter</fullName>
    </submittedName>
</protein>
<dbReference type="PANTHER" id="PTHR42718">
    <property type="entry name" value="MAJOR FACILITATOR SUPERFAMILY MULTIDRUG TRANSPORTER MFSC"/>
    <property type="match status" value="1"/>
</dbReference>
<comment type="caution">
    <text evidence="8">The sequence shown here is derived from an EMBL/GenBank/DDBJ whole genome shotgun (WGS) entry which is preliminary data.</text>
</comment>
<feature type="transmembrane region" description="Helical" evidence="6">
    <location>
        <begin position="16"/>
        <end position="38"/>
    </location>
</feature>
<evidence type="ECO:0000256" key="6">
    <source>
        <dbReference type="SAM" id="Phobius"/>
    </source>
</evidence>
<dbReference type="InterPro" id="IPR036259">
    <property type="entry name" value="MFS_trans_sf"/>
</dbReference>
<comment type="subcellular location">
    <subcellularLocation>
        <location evidence="1">Cell membrane</location>
        <topology evidence="1">Multi-pass membrane protein</topology>
    </subcellularLocation>
</comment>
<dbReference type="Gene3D" id="1.20.1250.20">
    <property type="entry name" value="MFS general substrate transporter like domains"/>
    <property type="match status" value="2"/>
</dbReference>
<feature type="transmembrane region" description="Helical" evidence="6">
    <location>
        <begin position="419"/>
        <end position="438"/>
    </location>
</feature>
<feature type="transmembrane region" description="Helical" evidence="6">
    <location>
        <begin position="450"/>
        <end position="470"/>
    </location>
</feature>
<name>A0ABT8FFE9_9ACTN</name>
<evidence type="ECO:0000256" key="4">
    <source>
        <dbReference type="ARBA" id="ARBA00022989"/>
    </source>
</evidence>
<feature type="transmembrane region" description="Helical" evidence="6">
    <location>
        <begin position="318"/>
        <end position="338"/>
    </location>
</feature>
<proteinExistence type="predicted"/>
<feature type="transmembrane region" description="Helical" evidence="6">
    <location>
        <begin position="278"/>
        <end position="298"/>
    </location>
</feature>
<dbReference type="Proteomes" id="UP001168620">
    <property type="component" value="Unassembled WGS sequence"/>
</dbReference>
<dbReference type="Pfam" id="PF07690">
    <property type="entry name" value="MFS_1"/>
    <property type="match status" value="1"/>
</dbReference>
<gene>
    <name evidence="8" type="ORF">QWY28_10730</name>
</gene>
<feature type="transmembrane region" description="Helical" evidence="6">
    <location>
        <begin position="350"/>
        <end position="368"/>
    </location>
</feature>
<reference evidence="8" key="1">
    <citation type="submission" date="2023-06" db="EMBL/GenBank/DDBJ databases">
        <title>Draft genome sequence of Nocardioides sp. SOB77.</title>
        <authorList>
            <person name="Zhang G."/>
        </authorList>
    </citation>
    <scope>NUCLEOTIDE SEQUENCE</scope>
    <source>
        <strain evidence="8">SOB77</strain>
    </source>
</reference>
<dbReference type="PROSITE" id="PS50850">
    <property type="entry name" value="MFS"/>
    <property type="match status" value="1"/>
</dbReference>
<keyword evidence="9" id="KW-1185">Reference proteome</keyword>
<dbReference type="InterPro" id="IPR020846">
    <property type="entry name" value="MFS_dom"/>
</dbReference>
<evidence type="ECO:0000256" key="2">
    <source>
        <dbReference type="ARBA" id="ARBA00022448"/>
    </source>
</evidence>
<dbReference type="InterPro" id="IPR005828">
    <property type="entry name" value="MFS_sugar_transport-like"/>
</dbReference>
<dbReference type="SUPFAM" id="SSF103473">
    <property type="entry name" value="MFS general substrate transporter"/>
    <property type="match status" value="1"/>
</dbReference>
<feature type="transmembrane region" description="Helical" evidence="6">
    <location>
        <begin position="150"/>
        <end position="171"/>
    </location>
</feature>
<dbReference type="EMBL" id="JAUHJQ010000003">
    <property type="protein sequence ID" value="MDN4173419.1"/>
    <property type="molecule type" value="Genomic_DNA"/>
</dbReference>
<keyword evidence="4 6" id="KW-1133">Transmembrane helix</keyword>
<dbReference type="RefSeq" id="WP_300952527.1">
    <property type="nucleotide sequence ID" value="NZ_JAUHJQ010000003.1"/>
</dbReference>
<dbReference type="PANTHER" id="PTHR42718:SF9">
    <property type="entry name" value="MAJOR FACILITATOR SUPERFAMILY MULTIDRUG TRANSPORTER MFSC"/>
    <property type="match status" value="1"/>
</dbReference>
<accession>A0ABT8FFE9</accession>
<feature type="transmembrane region" description="Helical" evidence="6">
    <location>
        <begin position="110"/>
        <end position="130"/>
    </location>
</feature>
<feature type="domain" description="Major facilitator superfamily (MFS) profile" evidence="7">
    <location>
        <begin position="20"/>
        <end position="477"/>
    </location>
</feature>
<feature type="transmembrane region" description="Helical" evidence="6">
    <location>
        <begin position="239"/>
        <end position="257"/>
    </location>
</feature>
<feature type="transmembrane region" description="Helical" evidence="6">
    <location>
        <begin position="177"/>
        <end position="198"/>
    </location>
</feature>
<feature type="transmembrane region" description="Helical" evidence="6">
    <location>
        <begin position="380"/>
        <end position="399"/>
    </location>
</feature>
<evidence type="ECO:0000259" key="7">
    <source>
        <dbReference type="PROSITE" id="PS50850"/>
    </source>
</evidence>
<sequence length="488" mass="49851">MTGTRAPLTSDPRVRGLAAIVGFLVVVELASGILQGYYTPIFSDIADHLGIQDADVNWFEAAQLLVSALVVPPLARLGDLVGHKKVLLVSTAVTALGSWVLAFAPGFTTFLVGWALQGAYVVWLPLEVAIIHRRTAGTGRQALLTRRAAAVLVGALELAVIVGALTSGALVEATSMTVLLTLPAIATTLCLVVVWFGVEDVPGEATGGFDWGGLALVSAAIGLVMAGLVVVRLEGPSSVLAWALVLAGVATFVPFVRHEDARPDPIIDVRLLRSPGQWPVQLTAFLFGMSVLGAQIPLSTFARTDPDVAGYGLGASASFVSTLIGVYVVFMAIGAFTLPLTSRLLGARNALVCSALLVGLGYALWLPLHDTTAQALTNMAVIGLGSGALVAALPAAAAAAAPPERTGFATGMTNATKTVGGALASSVFAIALAATGSLEGPAEGAAPLSGYLTVWAICAVAAVLAALVLLKMPPQATEHPVEHEPATA</sequence>
<evidence type="ECO:0000256" key="5">
    <source>
        <dbReference type="ARBA" id="ARBA00023136"/>
    </source>
</evidence>
<keyword evidence="5 6" id="KW-0472">Membrane</keyword>
<evidence type="ECO:0000313" key="9">
    <source>
        <dbReference type="Proteomes" id="UP001168620"/>
    </source>
</evidence>
<dbReference type="Pfam" id="PF00083">
    <property type="entry name" value="Sugar_tr"/>
    <property type="match status" value="1"/>
</dbReference>
<keyword evidence="2" id="KW-0813">Transport</keyword>
<evidence type="ECO:0000313" key="8">
    <source>
        <dbReference type="EMBL" id="MDN4173419.1"/>
    </source>
</evidence>
<organism evidence="8 9">
    <name type="scientific">Nocardioides oceani</name>
    <dbReference type="NCBI Taxonomy" id="3058369"/>
    <lineage>
        <taxon>Bacteria</taxon>
        <taxon>Bacillati</taxon>
        <taxon>Actinomycetota</taxon>
        <taxon>Actinomycetes</taxon>
        <taxon>Propionibacteriales</taxon>
        <taxon>Nocardioidaceae</taxon>
        <taxon>Nocardioides</taxon>
    </lineage>
</organism>
<dbReference type="InterPro" id="IPR011701">
    <property type="entry name" value="MFS"/>
</dbReference>
<evidence type="ECO:0000256" key="1">
    <source>
        <dbReference type="ARBA" id="ARBA00004651"/>
    </source>
</evidence>
<keyword evidence="3 6" id="KW-0812">Transmembrane</keyword>
<feature type="transmembrane region" description="Helical" evidence="6">
    <location>
        <begin position="210"/>
        <end position="233"/>
    </location>
</feature>
<evidence type="ECO:0000256" key="3">
    <source>
        <dbReference type="ARBA" id="ARBA00022692"/>
    </source>
</evidence>